<protein>
    <submittedName>
        <fullName evidence="2">Uncharacterized protein</fullName>
    </submittedName>
</protein>
<organism evidence="2 3">
    <name type="scientific">Mumia flava</name>
    <dbReference type="NCBI Taxonomy" id="1348852"/>
    <lineage>
        <taxon>Bacteria</taxon>
        <taxon>Bacillati</taxon>
        <taxon>Actinomycetota</taxon>
        <taxon>Actinomycetes</taxon>
        <taxon>Propionibacteriales</taxon>
        <taxon>Nocardioidaceae</taxon>
        <taxon>Mumia</taxon>
    </lineage>
</organism>
<keyword evidence="1" id="KW-0812">Transmembrane</keyword>
<keyword evidence="3" id="KW-1185">Reference proteome</keyword>
<keyword evidence="1" id="KW-1133">Transmembrane helix</keyword>
<dbReference type="EMBL" id="PGEZ01000001">
    <property type="protein sequence ID" value="PJJ58582.1"/>
    <property type="molecule type" value="Genomic_DNA"/>
</dbReference>
<accession>A0A0B2BVT3</accession>
<sequence>MEKDDISRAVGSAVILIGLGAGAVLGYVWFWEALVDGNLLAAIPLAIGGLVALYWLGRFSSSR</sequence>
<reference evidence="2 3" key="1">
    <citation type="submission" date="2017-11" db="EMBL/GenBank/DDBJ databases">
        <title>Genomic Encyclopedia of Archaeal and Bacterial Type Strains, Phase II (KMG-II): From Individual Species to Whole Genera.</title>
        <authorList>
            <person name="Goeker M."/>
        </authorList>
    </citation>
    <scope>NUCLEOTIDE SEQUENCE [LARGE SCALE GENOMIC DNA]</scope>
    <source>
        <strain evidence="2 3">DSM 27763</strain>
    </source>
</reference>
<dbReference type="RefSeq" id="WP_039339393.1">
    <property type="nucleotide sequence ID" value="NZ_PGEZ01000001.1"/>
</dbReference>
<feature type="transmembrane region" description="Helical" evidence="1">
    <location>
        <begin position="12"/>
        <end position="31"/>
    </location>
</feature>
<dbReference type="Proteomes" id="UP000230842">
    <property type="component" value="Unassembled WGS sequence"/>
</dbReference>
<gene>
    <name evidence="2" type="ORF">CLV56_2834</name>
</gene>
<feature type="transmembrane region" description="Helical" evidence="1">
    <location>
        <begin position="37"/>
        <end position="57"/>
    </location>
</feature>
<comment type="caution">
    <text evidence="2">The sequence shown here is derived from an EMBL/GenBank/DDBJ whole genome shotgun (WGS) entry which is preliminary data.</text>
</comment>
<evidence type="ECO:0000313" key="2">
    <source>
        <dbReference type="EMBL" id="PJJ58582.1"/>
    </source>
</evidence>
<proteinExistence type="predicted"/>
<evidence type="ECO:0000313" key="3">
    <source>
        <dbReference type="Proteomes" id="UP000230842"/>
    </source>
</evidence>
<keyword evidence="1" id="KW-0472">Membrane</keyword>
<name>A0A0B2BVT3_9ACTN</name>
<evidence type="ECO:0000256" key="1">
    <source>
        <dbReference type="SAM" id="Phobius"/>
    </source>
</evidence>
<dbReference type="AlphaFoldDB" id="A0A0B2BVT3"/>